<gene>
    <name evidence="1" type="ORF">METZ01_LOCUS498166</name>
</gene>
<dbReference type="AlphaFoldDB" id="A0A383DLF5"/>
<dbReference type="EMBL" id="UINC01218338">
    <property type="protein sequence ID" value="SVE45312.1"/>
    <property type="molecule type" value="Genomic_DNA"/>
</dbReference>
<organism evidence="1">
    <name type="scientific">marine metagenome</name>
    <dbReference type="NCBI Taxonomy" id="408172"/>
    <lineage>
        <taxon>unclassified sequences</taxon>
        <taxon>metagenomes</taxon>
        <taxon>ecological metagenomes</taxon>
    </lineage>
</organism>
<evidence type="ECO:0000313" key="1">
    <source>
        <dbReference type="EMBL" id="SVE45312.1"/>
    </source>
</evidence>
<protein>
    <submittedName>
        <fullName evidence="1">Uncharacterized protein</fullName>
    </submittedName>
</protein>
<proteinExistence type="predicted"/>
<reference evidence="1" key="1">
    <citation type="submission" date="2018-05" db="EMBL/GenBank/DDBJ databases">
        <authorList>
            <person name="Lanie J.A."/>
            <person name="Ng W.-L."/>
            <person name="Kazmierczak K.M."/>
            <person name="Andrzejewski T.M."/>
            <person name="Davidsen T.M."/>
            <person name="Wayne K.J."/>
            <person name="Tettelin H."/>
            <person name="Glass J.I."/>
            <person name="Rusch D."/>
            <person name="Podicherti R."/>
            <person name="Tsui H.-C.T."/>
            <person name="Winkler M.E."/>
        </authorList>
    </citation>
    <scope>NUCLEOTIDE SEQUENCE</scope>
</reference>
<accession>A0A383DLF5</accession>
<name>A0A383DLF5_9ZZZZ</name>
<sequence>MPIQPIPHRRQTAWRSIRVRLATKHAMAIVCV</sequence>
<feature type="non-terminal residue" evidence="1">
    <location>
        <position position="32"/>
    </location>
</feature>